<dbReference type="CDD" id="cd02795">
    <property type="entry name" value="CBM6-CBM35-CBM36_like"/>
    <property type="match status" value="1"/>
</dbReference>
<gene>
    <name evidence="3" type="ORF">CGL56_07420</name>
</gene>
<proteinExistence type="predicted"/>
<accession>A0A2G0CH30</accession>
<feature type="domain" description="Secretion system C-terminal sorting" evidence="2">
    <location>
        <begin position="1006"/>
        <end position="1079"/>
    </location>
</feature>
<dbReference type="InterPro" id="IPR013783">
    <property type="entry name" value="Ig-like_fold"/>
</dbReference>
<protein>
    <recommendedName>
        <fullName evidence="2">Secretion system C-terminal sorting domain-containing protein</fullName>
    </recommendedName>
</protein>
<feature type="chain" id="PRO_5013692819" description="Secretion system C-terminal sorting domain-containing protein" evidence="1">
    <location>
        <begin position="46"/>
        <end position="1083"/>
    </location>
</feature>
<dbReference type="AlphaFoldDB" id="A0A2G0CH30"/>
<dbReference type="Proteomes" id="UP000226437">
    <property type="component" value="Unassembled WGS sequence"/>
</dbReference>
<dbReference type="Gene3D" id="2.60.120.260">
    <property type="entry name" value="Galactose-binding domain-like"/>
    <property type="match status" value="2"/>
</dbReference>
<dbReference type="Gene3D" id="2.60.40.10">
    <property type="entry name" value="Immunoglobulins"/>
    <property type="match status" value="1"/>
</dbReference>
<dbReference type="Pfam" id="PF18962">
    <property type="entry name" value="Por_Secre_tail"/>
    <property type="match status" value="1"/>
</dbReference>
<keyword evidence="1" id="KW-0732">Signal</keyword>
<evidence type="ECO:0000259" key="2">
    <source>
        <dbReference type="Pfam" id="PF18962"/>
    </source>
</evidence>
<comment type="caution">
    <text evidence="3">The sequence shown here is derived from an EMBL/GenBank/DDBJ whole genome shotgun (WGS) entry which is preliminary data.</text>
</comment>
<feature type="signal peptide" evidence="1">
    <location>
        <begin position="1"/>
        <end position="45"/>
    </location>
</feature>
<evidence type="ECO:0000313" key="3">
    <source>
        <dbReference type="EMBL" id="PHK99276.1"/>
    </source>
</evidence>
<keyword evidence="4" id="KW-1185">Reference proteome</keyword>
<dbReference type="NCBIfam" id="TIGR04183">
    <property type="entry name" value="Por_Secre_tail"/>
    <property type="match status" value="1"/>
</dbReference>
<organism evidence="3 4">
    <name type="scientific">Neolewinella marina</name>
    <dbReference type="NCBI Taxonomy" id="438751"/>
    <lineage>
        <taxon>Bacteria</taxon>
        <taxon>Pseudomonadati</taxon>
        <taxon>Bacteroidota</taxon>
        <taxon>Saprospiria</taxon>
        <taxon>Saprospirales</taxon>
        <taxon>Lewinellaceae</taxon>
        <taxon>Neolewinella</taxon>
    </lineage>
</organism>
<sequence length="1083" mass="120587">MGYLFGGTLINLINATMQHRFTRWCRRAGYGRGLFFLMLCSTALAAQSGIAPEPVPDFVTRRFLYEPECEQVGSALNIVDDTTASSGQYLAASTTVFPTDAPREAAAHYVRLHFSPYPSRYPPEDYLPYFRIRKGETGPAMLWLRANGGPWQLRTFPAEYSTTADAAGWKWVYNDAAEAGLGLNGDTLKSLDIAFTHPDQQLDEVYLEDPGITSRQYLPLPFDARLSGSNCPDFVNIPPVAILDPGEENMTKEPYPSFVTSASDSYDPDGFIVSYNFTSAGFGDYDPAEPYFRFAFDNPQDQEVAVTVYDWYGASGRDTSLWRIFPGDLYTSTRPYYRLGSSCAQAGDYWRLSAEPASEYGPAAIGGTAASTESPPDDLPEHQLRYVIRDVPAADIDEYVSRYYLGGVFTLPNTEGNCVWVNINETGWVKWTIIEEASYFNQFGFDLEEGDNTIHLAYCSPELQVDYLVLSPDTGYPSFFNPDYLYPHRVIDLTCPDASGFWLEAECADYGGRWKLRGNPLASRGGYLVVNDGNAYDGPPEDDPRNYVRFTVPQAAAGTYQLQALINAPSNLDDSYYVRVNDGDWYAWRSGIKRGAGFQWNLFPGEGILLHEGDNTVDFAYREDGTGLDKIYIGDIAAPISGLGTEAIDCELVPPTPVNRWLEAECAVVGSAWTMTRDPSASNYTQAATSLDAISPERPINFPAENVIRFEMELDAGSANQLLFLHGRIRADNQRQNSFWVRYNGGKWYAWTSIRTDQPGFQWQRLPESLEESLIGTNTIEIAYRERGTVLDGIMVSSSNRLPSGPPPSTIPCGPTHVGWEAECGIGKSTGGWTVFSDQDAGSGQYVQFIGERQMSIPTTGVPGQQLQYEVEITSQGIYHLFLRLNARDNGRNSVWVQVDDGKWIKMWEEIGGAQLRTDGFQWRKVNDDGGDLFFPLDVGTHTIHIANRESETAIDRLFLSFDPEVPNDWQYPFPACAAPAQLAPLKASTLRLPSATETQPPGLDLYPNPVLDELTLELNSDYAGPLHGKVYDAAGRVLRTVTYEKEAGPFRTRLRVSELPAGVYRLRIIQGDRQSVQTFLRL</sequence>
<evidence type="ECO:0000256" key="1">
    <source>
        <dbReference type="SAM" id="SignalP"/>
    </source>
</evidence>
<dbReference type="EMBL" id="PDLO01000002">
    <property type="protein sequence ID" value="PHK99276.1"/>
    <property type="molecule type" value="Genomic_DNA"/>
</dbReference>
<evidence type="ECO:0000313" key="4">
    <source>
        <dbReference type="Proteomes" id="UP000226437"/>
    </source>
</evidence>
<reference evidence="3 4" key="1">
    <citation type="submission" date="2017-10" db="EMBL/GenBank/DDBJ databases">
        <title>The draft genome sequence of Lewinella marina KCTC 32374.</title>
        <authorList>
            <person name="Wang K."/>
        </authorList>
    </citation>
    <scope>NUCLEOTIDE SEQUENCE [LARGE SCALE GENOMIC DNA]</scope>
    <source>
        <strain evidence="3 4">MKG-38</strain>
    </source>
</reference>
<name>A0A2G0CH30_9BACT</name>
<dbReference type="InterPro" id="IPR026444">
    <property type="entry name" value="Secre_tail"/>
</dbReference>